<reference evidence="3 4" key="1">
    <citation type="submission" date="2023-11" db="EMBL/GenBank/DDBJ databases">
        <title>Arctic aerobic anoxygenic photoheterotroph Sediminicoccus rosea KRV36 adapts its photosynthesis to long days of polar summer.</title>
        <authorList>
            <person name="Tomasch J."/>
            <person name="Kopejtka K."/>
            <person name="Bily T."/>
            <person name="Gardiner A.T."/>
            <person name="Gardian Z."/>
            <person name="Shivaramu S."/>
            <person name="Koblizek M."/>
            <person name="Engelhardt F."/>
            <person name="Kaftan D."/>
        </authorList>
    </citation>
    <scope>NUCLEOTIDE SEQUENCE [LARGE SCALE GENOMIC DNA]</scope>
    <source>
        <strain evidence="3 4">R-30</strain>
    </source>
</reference>
<keyword evidence="4" id="KW-1185">Reference proteome</keyword>
<evidence type="ECO:0000256" key="1">
    <source>
        <dbReference type="ARBA" id="ARBA00022729"/>
    </source>
</evidence>
<feature type="signal peptide" evidence="2">
    <location>
        <begin position="1"/>
        <end position="30"/>
    </location>
</feature>
<sequence>MPRSPVPLWRGLAGGALALLAACADPAPSAAPVTTPPAATLEEDVSAALRRMATTLTSAPAFTLTFNTLREAPAGAAQSILLSGAGAVVAARPDRLYAAVGSDMGSYSLWYDGRAFTALNTQQNVYAVTPLSGGIETALKAVEARLGVTLPILPLLADDPYAMLTPAGTTGRFIGRSIIRDVVVDHFALNGPSGHWEIWLEAAPSALPLRVSFVEPGPERLRTILDFTAWNLRPRLPAGTFAFTPPRDAARADFLPRGEAQTRSNTP</sequence>
<accession>A0ABZ0PCG1</accession>
<dbReference type="InterPro" id="IPR019207">
    <property type="entry name" value="DUF2092"/>
</dbReference>
<dbReference type="SUPFAM" id="SSF89392">
    <property type="entry name" value="Prokaryotic lipoproteins and lipoprotein localization factors"/>
    <property type="match status" value="1"/>
</dbReference>
<keyword evidence="1 2" id="KW-0732">Signal</keyword>
<proteinExistence type="predicted"/>
<dbReference type="Pfam" id="PF09865">
    <property type="entry name" value="DUF2092"/>
    <property type="match status" value="1"/>
</dbReference>
<dbReference type="RefSeq" id="WP_318647366.1">
    <property type="nucleotide sequence ID" value="NZ_CP137852.1"/>
</dbReference>
<evidence type="ECO:0000313" key="4">
    <source>
        <dbReference type="Proteomes" id="UP001305521"/>
    </source>
</evidence>
<name>A0ABZ0PCG1_9PROT</name>
<dbReference type="InterPro" id="IPR029046">
    <property type="entry name" value="LolA/LolB/LppX"/>
</dbReference>
<evidence type="ECO:0000256" key="2">
    <source>
        <dbReference type="SAM" id="SignalP"/>
    </source>
</evidence>
<dbReference type="Gene3D" id="2.50.20.10">
    <property type="entry name" value="Lipoprotein localisation LolA/LolB/LppX"/>
    <property type="match status" value="1"/>
</dbReference>
<feature type="chain" id="PRO_5046527560" evidence="2">
    <location>
        <begin position="31"/>
        <end position="267"/>
    </location>
</feature>
<evidence type="ECO:0000313" key="3">
    <source>
        <dbReference type="EMBL" id="WPB83388.1"/>
    </source>
</evidence>
<dbReference type="PROSITE" id="PS51257">
    <property type="entry name" value="PROKAR_LIPOPROTEIN"/>
    <property type="match status" value="1"/>
</dbReference>
<protein>
    <submittedName>
        <fullName evidence="3">DUF2092 domain-containing protein</fullName>
    </submittedName>
</protein>
<gene>
    <name evidence="3" type="ORF">R9Z33_14895</name>
</gene>
<organism evidence="3 4">
    <name type="scientific">Sediminicoccus rosea</name>
    <dbReference type="NCBI Taxonomy" id="1225128"/>
    <lineage>
        <taxon>Bacteria</taxon>
        <taxon>Pseudomonadati</taxon>
        <taxon>Pseudomonadota</taxon>
        <taxon>Alphaproteobacteria</taxon>
        <taxon>Acetobacterales</taxon>
        <taxon>Roseomonadaceae</taxon>
        <taxon>Sediminicoccus</taxon>
    </lineage>
</organism>
<dbReference type="EMBL" id="CP137852">
    <property type="protein sequence ID" value="WPB83388.1"/>
    <property type="molecule type" value="Genomic_DNA"/>
</dbReference>
<dbReference type="Proteomes" id="UP001305521">
    <property type="component" value="Chromosome"/>
</dbReference>